<dbReference type="GO" id="GO:0005856">
    <property type="term" value="C:cytoskeleton"/>
    <property type="evidence" value="ECO:0007669"/>
    <property type="project" value="TreeGrafter"/>
</dbReference>
<dbReference type="PANTHER" id="PTHR46882:SF1">
    <property type="entry name" value="PLECKSTRIN HOMOLOGY DOMAIN-CONTAINING FAMILY N MEMBER 1"/>
    <property type="match status" value="1"/>
</dbReference>
<feature type="region of interest" description="Disordered" evidence="1">
    <location>
        <begin position="457"/>
        <end position="520"/>
    </location>
</feature>
<feature type="compositionally biased region" description="Polar residues" evidence="1">
    <location>
        <begin position="457"/>
        <end position="474"/>
    </location>
</feature>
<reference evidence="3" key="2">
    <citation type="submission" date="2025-09" db="UniProtKB">
        <authorList>
            <consortium name="Ensembl"/>
        </authorList>
    </citation>
    <scope>IDENTIFICATION</scope>
</reference>
<dbReference type="Proteomes" id="UP000694557">
    <property type="component" value="Unassembled WGS sequence"/>
</dbReference>
<dbReference type="AlphaFoldDB" id="A0A8C7HS03"/>
<dbReference type="SUPFAM" id="SSF50729">
    <property type="entry name" value="PH domain-like"/>
    <property type="match status" value="2"/>
</dbReference>
<dbReference type="GO" id="GO:0070300">
    <property type="term" value="F:phosphatidic acid binding"/>
    <property type="evidence" value="ECO:0007669"/>
    <property type="project" value="TreeGrafter"/>
</dbReference>
<dbReference type="GO" id="GO:0001786">
    <property type="term" value="F:phosphatidylserine binding"/>
    <property type="evidence" value="ECO:0007669"/>
    <property type="project" value="TreeGrafter"/>
</dbReference>
<evidence type="ECO:0000313" key="4">
    <source>
        <dbReference type="Proteomes" id="UP000694557"/>
    </source>
</evidence>
<dbReference type="InterPro" id="IPR042835">
    <property type="entry name" value="PLEKHN1"/>
</dbReference>
<dbReference type="GO" id="GO:1901981">
    <property type="term" value="F:phosphatidylinositol phosphate binding"/>
    <property type="evidence" value="ECO:0007669"/>
    <property type="project" value="TreeGrafter"/>
</dbReference>
<reference evidence="3" key="1">
    <citation type="submission" date="2025-08" db="UniProtKB">
        <authorList>
            <consortium name="Ensembl"/>
        </authorList>
    </citation>
    <scope>IDENTIFICATION</scope>
</reference>
<gene>
    <name evidence="3" type="primary">LOC109906999</name>
</gene>
<dbReference type="GO" id="GO:0031966">
    <property type="term" value="C:mitochondrial membrane"/>
    <property type="evidence" value="ECO:0007669"/>
    <property type="project" value="TreeGrafter"/>
</dbReference>
<dbReference type="InterPro" id="IPR001849">
    <property type="entry name" value="PH_domain"/>
</dbReference>
<dbReference type="GO" id="GO:0001666">
    <property type="term" value="P:response to hypoxia"/>
    <property type="evidence" value="ECO:0007669"/>
    <property type="project" value="TreeGrafter"/>
</dbReference>
<dbReference type="Ensembl" id="ENSOKIT00005066404.1">
    <property type="protein sequence ID" value="ENSOKIP00005062486.1"/>
    <property type="gene ID" value="ENSOKIG00005026730.1"/>
</dbReference>
<evidence type="ECO:0000259" key="2">
    <source>
        <dbReference type="PROSITE" id="PS50003"/>
    </source>
</evidence>
<protein>
    <submittedName>
        <fullName evidence="3">Pleckstrin homology domain containing, family N member 1</fullName>
    </submittedName>
</protein>
<feature type="compositionally biased region" description="Polar residues" evidence="1">
    <location>
        <begin position="386"/>
        <end position="400"/>
    </location>
</feature>
<feature type="domain" description="PH" evidence="2">
    <location>
        <begin position="84"/>
        <end position="191"/>
    </location>
</feature>
<dbReference type="PROSITE" id="PS50003">
    <property type="entry name" value="PH_DOMAIN"/>
    <property type="match status" value="1"/>
</dbReference>
<dbReference type="GO" id="GO:0043065">
    <property type="term" value="P:positive regulation of apoptotic process"/>
    <property type="evidence" value="ECO:0007669"/>
    <property type="project" value="InterPro"/>
</dbReference>
<dbReference type="Gene3D" id="2.30.29.30">
    <property type="entry name" value="Pleckstrin-homology domain (PH domain)/Phosphotyrosine-binding domain (PTB)"/>
    <property type="match status" value="2"/>
</dbReference>
<proteinExistence type="predicted"/>
<evidence type="ECO:0000256" key="1">
    <source>
        <dbReference type="SAM" id="MobiDB-lite"/>
    </source>
</evidence>
<keyword evidence="4" id="KW-1185">Reference proteome</keyword>
<dbReference type="GeneTree" id="ENSGT00940000155360"/>
<feature type="region of interest" description="Disordered" evidence="1">
    <location>
        <begin position="386"/>
        <end position="405"/>
    </location>
</feature>
<sequence length="656" mass="74868">EFTFLDCIRQSFLFPLPSRSSSRLFRKRYPQEGQEKSNSIINILCTVTPRKEMTHKDLQKIENIKWEPPFPYDLASGWKKSSINVKNYGRMVHSSKVRFRFLHCQDVHDCYLDLFQTHLHFVSNNTTGLTYQGTLPLKELTICNLQQNCNHSQLQEFAFQINGVSLNPIIVYCSNQEEMDMWFGLLKEHIEINGGTPIAPIETYTRVKNVKENTEGREELRNSISKDPIYEWEGSQRESLGPIAFVTKVSLQHLPCQEQSDRLLVMYPATLIILSEESHGLFYKGKLPLNMVTVTTPCQDVKPNTFMIEGKMINPIVVSCLDKREFYDWIQHFKAFDVPVVRLSSSISVHSHHPSLLQCHRAYLTFAPCLCVSLQYISSRPCSTETARLGSRSNSVSSHAARSERDPRPLSQRCFYLPHEGPVVLSPVYNIPYSGLHRDRASTPQCLEKATLVKSNSWSTPQTSPKYASLSTPQRHSDMCAPRQPLSPLYDEPCTPDTYAQEESWPRQQPTKQQDPHLLPSSFQLCTPPLGKRCRRSLVLCQDQGLEMEGPQGPADQRTEAIPRLRLLPAPKAVQEERLFPSMAPGNRVSLSPTDHNSYLEPSEPDDQEMDYDNIWEYDCNTERIQPMSGISPHRTGLDIGARGLGAMANNQLRWL</sequence>
<dbReference type="InterPro" id="IPR011993">
    <property type="entry name" value="PH-like_dom_sf"/>
</dbReference>
<dbReference type="GO" id="GO:0061158">
    <property type="term" value="P:3'-UTR-mediated mRNA destabilization"/>
    <property type="evidence" value="ECO:0007669"/>
    <property type="project" value="TreeGrafter"/>
</dbReference>
<evidence type="ECO:0000313" key="3">
    <source>
        <dbReference type="Ensembl" id="ENSOKIP00005062486.1"/>
    </source>
</evidence>
<dbReference type="PANTHER" id="PTHR46882">
    <property type="entry name" value="PLECKSTRIN HOMOLOGY DOMAIN-CONTAINING FAMILY N MEMBER 1"/>
    <property type="match status" value="1"/>
</dbReference>
<dbReference type="SMART" id="SM00233">
    <property type="entry name" value="PH"/>
    <property type="match status" value="2"/>
</dbReference>
<name>A0A8C7HS03_ONCKI</name>
<dbReference type="GO" id="GO:1901612">
    <property type="term" value="F:cardiolipin binding"/>
    <property type="evidence" value="ECO:0007669"/>
    <property type="project" value="InterPro"/>
</dbReference>
<organism evidence="3 4">
    <name type="scientific">Oncorhynchus kisutch</name>
    <name type="common">Coho salmon</name>
    <name type="synonym">Salmo kisutch</name>
    <dbReference type="NCBI Taxonomy" id="8019"/>
    <lineage>
        <taxon>Eukaryota</taxon>
        <taxon>Metazoa</taxon>
        <taxon>Chordata</taxon>
        <taxon>Craniata</taxon>
        <taxon>Vertebrata</taxon>
        <taxon>Euteleostomi</taxon>
        <taxon>Actinopterygii</taxon>
        <taxon>Neopterygii</taxon>
        <taxon>Teleostei</taxon>
        <taxon>Protacanthopterygii</taxon>
        <taxon>Salmoniformes</taxon>
        <taxon>Salmonidae</taxon>
        <taxon>Salmoninae</taxon>
        <taxon>Oncorhynchus</taxon>
    </lineage>
</organism>
<accession>A0A8C7HS03</accession>